<keyword evidence="1" id="KW-0808">Transferase</keyword>
<reference evidence="4 5" key="1">
    <citation type="journal article" date="2009" name="Science">
        <title>Green evolution and dynamic adaptations revealed by genomes of the marine picoeukaryotes Micromonas.</title>
        <authorList>
            <person name="Worden A.Z."/>
            <person name="Lee J.H."/>
            <person name="Mock T."/>
            <person name="Rouze P."/>
            <person name="Simmons M.P."/>
            <person name="Aerts A.L."/>
            <person name="Allen A.E."/>
            <person name="Cuvelier M.L."/>
            <person name="Derelle E."/>
            <person name="Everett M.V."/>
            <person name="Foulon E."/>
            <person name="Grimwood J."/>
            <person name="Gundlach H."/>
            <person name="Henrissat B."/>
            <person name="Napoli C."/>
            <person name="McDonald S.M."/>
            <person name="Parker M.S."/>
            <person name="Rombauts S."/>
            <person name="Salamov A."/>
            <person name="Von Dassow P."/>
            <person name="Badger J.H."/>
            <person name="Coutinho P.M."/>
            <person name="Demir E."/>
            <person name="Dubchak I."/>
            <person name="Gentemann C."/>
            <person name="Eikrem W."/>
            <person name="Gready J.E."/>
            <person name="John U."/>
            <person name="Lanier W."/>
            <person name="Lindquist E.A."/>
            <person name="Lucas S."/>
            <person name="Mayer K.F."/>
            <person name="Moreau H."/>
            <person name="Not F."/>
            <person name="Otillar R."/>
            <person name="Panaud O."/>
            <person name="Pangilinan J."/>
            <person name="Paulsen I."/>
            <person name="Piegu B."/>
            <person name="Poliakov A."/>
            <person name="Robbens S."/>
            <person name="Schmutz J."/>
            <person name="Toulza E."/>
            <person name="Wyss T."/>
            <person name="Zelensky A."/>
            <person name="Zhou K."/>
            <person name="Armbrust E.V."/>
            <person name="Bhattacharya D."/>
            <person name="Goodenough U.W."/>
            <person name="Van de Peer Y."/>
            <person name="Grigoriev I.V."/>
        </authorList>
    </citation>
    <scope>NUCLEOTIDE SEQUENCE [LARGE SCALE GENOMIC DNA]</scope>
    <source>
        <strain evidence="4 5">CCMP1545</strain>
    </source>
</reference>
<dbReference type="GeneID" id="9685220"/>
<dbReference type="KEGG" id="mpp:MICPUCDRAFT_65422"/>
<dbReference type="Pfam" id="PF00583">
    <property type="entry name" value="Acetyltransf_1"/>
    <property type="match status" value="1"/>
</dbReference>
<dbReference type="InterPro" id="IPR050832">
    <property type="entry name" value="Bact_Acetyltransf"/>
</dbReference>
<dbReference type="Gene3D" id="3.40.630.30">
    <property type="match status" value="1"/>
</dbReference>
<dbReference type="PANTHER" id="PTHR43877">
    <property type="entry name" value="AMINOALKYLPHOSPHONATE N-ACETYLTRANSFERASE-RELATED-RELATED"/>
    <property type="match status" value="1"/>
</dbReference>
<accession>C1MVN0</accession>
<protein>
    <submittedName>
        <fullName evidence="4">Predicted protein</fullName>
    </submittedName>
</protein>
<evidence type="ECO:0000256" key="1">
    <source>
        <dbReference type="ARBA" id="ARBA00022679"/>
    </source>
</evidence>
<evidence type="ECO:0000313" key="4">
    <source>
        <dbReference type="EMBL" id="EEH55733.1"/>
    </source>
</evidence>
<dbReference type="SUPFAM" id="SSF55729">
    <property type="entry name" value="Acyl-CoA N-acyltransferases (Nat)"/>
    <property type="match status" value="1"/>
</dbReference>
<dbReference type="InterPro" id="IPR000182">
    <property type="entry name" value="GNAT_dom"/>
</dbReference>
<dbReference type="EMBL" id="GG663741">
    <property type="protein sequence ID" value="EEH55733.1"/>
    <property type="molecule type" value="Genomic_DNA"/>
</dbReference>
<keyword evidence="5" id="KW-1185">Reference proteome</keyword>
<proteinExistence type="predicted"/>
<gene>
    <name evidence="4" type="ORF">MICPUCDRAFT_65422</name>
</gene>
<organism evidence="5">
    <name type="scientific">Micromonas pusilla (strain CCMP1545)</name>
    <name type="common">Picoplanktonic green alga</name>
    <dbReference type="NCBI Taxonomy" id="564608"/>
    <lineage>
        <taxon>Eukaryota</taxon>
        <taxon>Viridiplantae</taxon>
        <taxon>Chlorophyta</taxon>
        <taxon>Mamiellophyceae</taxon>
        <taxon>Mamiellales</taxon>
        <taxon>Mamiellaceae</taxon>
        <taxon>Micromonas</taxon>
    </lineage>
</organism>
<sequence>MTTVVVRAVAHPRARARVLASTSASASASATATRAAVKVRRANESDVAAVANILSGAALEMASPPPLSSLKSYARLACAAAPEDELALVAELPDDELPTTSAPDVVGVVGVVGVLFDRELKPHEMRLDPSTAYVTNLAVSPRCRRRGAGLSLLRAAEDAARDAGFETVACRVEETNVAARAMYDGLGYDAHEPARIGKFRRLMAALYAGAGAAHFYDAVIGSGTLLKMAGAPAFAAMSETQRAAVVLWCAAGPAALASERLGGKTAAVVGLAFYGAVEVGLAAMCAKYYGASGGDAATGAVCVQAVVFVCYQLLAPRQAAGMLTIARKL</sequence>
<dbReference type="RefSeq" id="XP_003059781.1">
    <property type="nucleotide sequence ID" value="XM_003059735.1"/>
</dbReference>
<feature type="domain" description="N-acetyltransferase" evidence="3">
    <location>
        <begin position="37"/>
        <end position="209"/>
    </location>
</feature>
<dbReference type="OMA" id="HEPARIG"/>
<name>C1MVN0_MICPC</name>
<dbReference type="GO" id="GO:0016747">
    <property type="term" value="F:acyltransferase activity, transferring groups other than amino-acyl groups"/>
    <property type="evidence" value="ECO:0007669"/>
    <property type="project" value="InterPro"/>
</dbReference>
<dbReference type="InterPro" id="IPR016181">
    <property type="entry name" value="Acyl_CoA_acyltransferase"/>
</dbReference>
<evidence type="ECO:0000256" key="2">
    <source>
        <dbReference type="ARBA" id="ARBA00023315"/>
    </source>
</evidence>
<evidence type="ECO:0000259" key="3">
    <source>
        <dbReference type="PROSITE" id="PS51186"/>
    </source>
</evidence>
<evidence type="ECO:0000313" key="5">
    <source>
        <dbReference type="Proteomes" id="UP000001876"/>
    </source>
</evidence>
<dbReference type="AlphaFoldDB" id="C1MVN0"/>
<dbReference type="eggNOG" id="ENOG502S8I2">
    <property type="taxonomic scope" value="Eukaryota"/>
</dbReference>
<dbReference type="PROSITE" id="PS51186">
    <property type="entry name" value="GNAT"/>
    <property type="match status" value="1"/>
</dbReference>
<dbReference type="Proteomes" id="UP000001876">
    <property type="component" value="Unassembled WGS sequence"/>
</dbReference>
<keyword evidence="2" id="KW-0012">Acyltransferase</keyword>